<protein>
    <submittedName>
        <fullName evidence="4">TetR family transcriptional regulator</fullName>
    </submittedName>
</protein>
<dbReference type="PROSITE" id="PS50977">
    <property type="entry name" value="HTH_TETR_2"/>
    <property type="match status" value="1"/>
</dbReference>
<dbReference type="SUPFAM" id="SSF46689">
    <property type="entry name" value="Homeodomain-like"/>
    <property type="match status" value="1"/>
</dbReference>
<dbReference type="PROSITE" id="PS01081">
    <property type="entry name" value="HTH_TETR_1"/>
    <property type="match status" value="1"/>
</dbReference>
<gene>
    <name evidence="4" type="ORF">NIES267_02670</name>
</gene>
<keyword evidence="5" id="KW-1185">Reference proteome</keyword>
<feature type="DNA-binding region" description="H-T-H motif" evidence="2">
    <location>
        <begin position="29"/>
        <end position="48"/>
    </location>
</feature>
<dbReference type="Proteomes" id="UP000218418">
    <property type="component" value="Chromosome"/>
</dbReference>
<dbReference type="PANTHER" id="PTHR43479:SF11">
    <property type="entry name" value="ACREF_ENVCD OPERON REPRESSOR-RELATED"/>
    <property type="match status" value="1"/>
</dbReference>
<organism evidence="4 5">
    <name type="scientific">Calothrix parasitica NIES-267</name>
    <dbReference type="NCBI Taxonomy" id="1973488"/>
    <lineage>
        <taxon>Bacteria</taxon>
        <taxon>Bacillati</taxon>
        <taxon>Cyanobacteriota</taxon>
        <taxon>Cyanophyceae</taxon>
        <taxon>Nostocales</taxon>
        <taxon>Calotrichaceae</taxon>
        <taxon>Calothrix</taxon>
    </lineage>
</organism>
<proteinExistence type="predicted"/>
<reference evidence="4 5" key="1">
    <citation type="submission" date="2017-06" db="EMBL/GenBank/DDBJ databases">
        <title>Genome sequencing of cyanobaciteial culture collection at National Institute for Environmental Studies (NIES).</title>
        <authorList>
            <person name="Hirose Y."/>
            <person name="Shimura Y."/>
            <person name="Fujisawa T."/>
            <person name="Nakamura Y."/>
            <person name="Kawachi M."/>
        </authorList>
    </citation>
    <scope>NUCLEOTIDE SEQUENCE [LARGE SCALE GENOMIC DNA]</scope>
    <source>
        <strain evidence="4 5">NIES-267</strain>
    </source>
</reference>
<dbReference type="Gene3D" id="1.10.357.10">
    <property type="entry name" value="Tetracycline Repressor, domain 2"/>
    <property type="match status" value="1"/>
</dbReference>
<evidence type="ECO:0000256" key="2">
    <source>
        <dbReference type="PROSITE-ProRule" id="PRU00335"/>
    </source>
</evidence>
<feature type="domain" description="HTH tetR-type" evidence="3">
    <location>
        <begin position="6"/>
        <end position="66"/>
    </location>
</feature>
<name>A0A1Z4LHU1_9CYAN</name>
<dbReference type="InterPro" id="IPR050624">
    <property type="entry name" value="HTH-type_Tx_Regulator"/>
</dbReference>
<evidence type="ECO:0000259" key="3">
    <source>
        <dbReference type="PROSITE" id="PS50977"/>
    </source>
</evidence>
<dbReference type="OrthoDB" id="9783238at2"/>
<evidence type="ECO:0000313" key="4">
    <source>
        <dbReference type="EMBL" id="BAY80802.1"/>
    </source>
</evidence>
<dbReference type="PANTHER" id="PTHR43479">
    <property type="entry name" value="ACREF/ENVCD OPERON REPRESSOR-RELATED"/>
    <property type="match status" value="1"/>
</dbReference>
<evidence type="ECO:0000256" key="1">
    <source>
        <dbReference type="ARBA" id="ARBA00023125"/>
    </source>
</evidence>
<dbReference type="GO" id="GO:0003677">
    <property type="term" value="F:DNA binding"/>
    <property type="evidence" value="ECO:0007669"/>
    <property type="project" value="UniProtKB-UniRule"/>
</dbReference>
<keyword evidence="1 2" id="KW-0238">DNA-binding</keyword>
<dbReference type="Pfam" id="PF00440">
    <property type="entry name" value="TetR_N"/>
    <property type="match status" value="1"/>
</dbReference>
<evidence type="ECO:0000313" key="5">
    <source>
        <dbReference type="Proteomes" id="UP000218418"/>
    </source>
</evidence>
<dbReference type="InterPro" id="IPR009057">
    <property type="entry name" value="Homeodomain-like_sf"/>
</dbReference>
<dbReference type="PRINTS" id="PR00455">
    <property type="entry name" value="HTHTETR"/>
</dbReference>
<dbReference type="EMBL" id="AP018227">
    <property type="protein sequence ID" value="BAY80802.1"/>
    <property type="molecule type" value="Genomic_DNA"/>
</dbReference>
<dbReference type="AlphaFoldDB" id="A0A1Z4LHU1"/>
<dbReference type="InterPro" id="IPR001647">
    <property type="entry name" value="HTH_TetR"/>
</dbReference>
<dbReference type="InterPro" id="IPR023772">
    <property type="entry name" value="DNA-bd_HTH_TetR-type_CS"/>
</dbReference>
<accession>A0A1Z4LHU1</accession>
<sequence>MNDSQETKKKAILKASFTTFLQYGFRRTSMEDIASSVGISRAALYLHFKNKQEIFRSLSQDLQNEGLNRAQIALNQKNSLEQCLVEAFESRYLVEFFDSIYTSAHGEEIIDINNSIAADISLAAQTKFEEMLIESLEEAEAEKKISLQKAGLKINEAAELLMLAANGLKIPPPSADIFRIRLKNLIRLFVEAVKSESN</sequence>